<dbReference type="SUPFAM" id="SSF53850">
    <property type="entry name" value="Periplasmic binding protein-like II"/>
    <property type="match status" value="1"/>
</dbReference>
<dbReference type="InterPro" id="IPR005950">
    <property type="entry name" value="ModA"/>
</dbReference>
<evidence type="ECO:0000256" key="3">
    <source>
        <dbReference type="ARBA" id="ARBA00022729"/>
    </source>
</evidence>
<dbReference type="Pfam" id="PF13531">
    <property type="entry name" value="SBP_bac_11"/>
    <property type="match status" value="1"/>
</dbReference>
<dbReference type="NCBIfam" id="TIGR01256">
    <property type="entry name" value="modA"/>
    <property type="match status" value="1"/>
</dbReference>
<keyword evidence="6" id="KW-1185">Reference proteome</keyword>
<accession>A0ABT9CDQ1</accession>
<evidence type="ECO:0000256" key="2">
    <source>
        <dbReference type="ARBA" id="ARBA00022723"/>
    </source>
</evidence>
<dbReference type="InterPro" id="IPR050682">
    <property type="entry name" value="ModA/WtpA"/>
</dbReference>
<protein>
    <submittedName>
        <fullName evidence="5">Molybdate ABC transporter substrate-binding protein</fullName>
    </submittedName>
</protein>
<name>A0ABT9CDQ1_9BACL</name>
<comment type="similarity">
    <text evidence="1">Belongs to the bacterial solute-binding protein ModA family.</text>
</comment>
<evidence type="ECO:0000313" key="6">
    <source>
        <dbReference type="Proteomes" id="UP001240171"/>
    </source>
</evidence>
<feature type="signal peptide" evidence="4">
    <location>
        <begin position="1"/>
        <end position="25"/>
    </location>
</feature>
<sequence>MVRYRRYFMGGLAALLIAAGTGCSAERTSTSGQAAGISPKTPTIELTVSAAASLKEAMDQVEQKYKSLHPEVKLAINLASSGTLQKQIEQGAPVDVFISAGEKQMNQLKEEGLLKDGTDHNLLQNELVLITPAGRAGVKELQDLTGTGITHIAVGEPESVPAGGYTKQSLEHAGLWGELSPKLIFAKDVRQVLTYVESGNADAGFVYKSDIQAAKGITTALTVDPASHDPINYPAAVIKASKHPAEAEELLNYLHSDEAADMFRAAGFGLEQP</sequence>
<dbReference type="Proteomes" id="UP001240171">
    <property type="component" value="Unassembled WGS sequence"/>
</dbReference>
<organism evidence="5 6">
    <name type="scientific">Paenibacillus lacisoli</name>
    <dbReference type="NCBI Taxonomy" id="3064525"/>
    <lineage>
        <taxon>Bacteria</taxon>
        <taxon>Bacillati</taxon>
        <taxon>Bacillota</taxon>
        <taxon>Bacilli</taxon>
        <taxon>Bacillales</taxon>
        <taxon>Paenibacillaceae</taxon>
        <taxon>Paenibacillus</taxon>
    </lineage>
</organism>
<gene>
    <name evidence="5" type="primary">modA</name>
    <name evidence="5" type="ORF">Q5741_13315</name>
</gene>
<evidence type="ECO:0000256" key="1">
    <source>
        <dbReference type="ARBA" id="ARBA00009175"/>
    </source>
</evidence>
<dbReference type="PANTHER" id="PTHR30632:SF0">
    <property type="entry name" value="SULFATE-BINDING PROTEIN"/>
    <property type="match status" value="1"/>
</dbReference>
<evidence type="ECO:0000313" key="5">
    <source>
        <dbReference type="EMBL" id="MDO7907386.1"/>
    </source>
</evidence>
<dbReference type="PANTHER" id="PTHR30632">
    <property type="entry name" value="MOLYBDATE-BINDING PERIPLASMIC PROTEIN"/>
    <property type="match status" value="1"/>
</dbReference>
<dbReference type="Gene3D" id="3.40.190.10">
    <property type="entry name" value="Periplasmic binding protein-like II"/>
    <property type="match status" value="2"/>
</dbReference>
<dbReference type="CDD" id="cd13537">
    <property type="entry name" value="PBP2_YvgL_like"/>
    <property type="match status" value="1"/>
</dbReference>
<proteinExistence type="inferred from homology"/>
<evidence type="ECO:0000256" key="4">
    <source>
        <dbReference type="SAM" id="SignalP"/>
    </source>
</evidence>
<comment type="caution">
    <text evidence="5">The sequence shown here is derived from an EMBL/GenBank/DDBJ whole genome shotgun (WGS) entry which is preliminary data.</text>
</comment>
<feature type="chain" id="PRO_5046627728" evidence="4">
    <location>
        <begin position="26"/>
        <end position="273"/>
    </location>
</feature>
<reference evidence="5 6" key="1">
    <citation type="submission" date="2023-07" db="EMBL/GenBank/DDBJ databases">
        <title>Paenibacillus sp. JX-17 nov. isolated from soil.</title>
        <authorList>
            <person name="Wan Y."/>
            <person name="Liu B."/>
        </authorList>
    </citation>
    <scope>NUCLEOTIDE SEQUENCE [LARGE SCALE GENOMIC DNA]</scope>
    <source>
        <strain evidence="5 6">JX-17</strain>
    </source>
</reference>
<keyword evidence="2" id="KW-0479">Metal-binding</keyword>
<dbReference type="EMBL" id="JAUQTB010000007">
    <property type="protein sequence ID" value="MDO7907386.1"/>
    <property type="molecule type" value="Genomic_DNA"/>
</dbReference>
<dbReference type="PROSITE" id="PS51257">
    <property type="entry name" value="PROKAR_LIPOPROTEIN"/>
    <property type="match status" value="1"/>
</dbReference>
<dbReference type="PIRSF" id="PIRSF004846">
    <property type="entry name" value="ModA"/>
    <property type="match status" value="1"/>
</dbReference>
<keyword evidence="3 4" id="KW-0732">Signal</keyword>
<dbReference type="InterPro" id="IPR041879">
    <property type="entry name" value="YvgL-like_PBP2"/>
</dbReference>
<dbReference type="RefSeq" id="WP_305024597.1">
    <property type="nucleotide sequence ID" value="NZ_JAUQTB010000007.1"/>
</dbReference>